<keyword evidence="5" id="KW-0687">Ribonucleoprotein</keyword>
<sequence length="264" mass="29081">MTWPSDMGDLAEEPWCGRNELQFYACSMKLILGLSLTPNGLHLLPRDCHESAWGSSMYRNSWSATSLSFMVSKLVGISLKDEVDPVLVIDGEGFGLLQWLRQWRLRGRDGIESVGRGRVVVGSRCGHSHRQRWHGCAVVVVAAYLLAVLGGNTSPCADDLNNILNSVGAEADDDRIQLLLSEVKGKDITELITSTRGFGFASARGEASVGFLFADHVKNRGTSRQLVKLWWGSSMYRNSWSATSLSFMVSKLVGISLYLALLRI</sequence>
<comment type="caution">
    <text evidence="7">The sequence shown here is derived from an EMBL/GenBank/DDBJ whole genome shotgun (WGS) entry which is preliminary data.</text>
</comment>
<evidence type="ECO:0000256" key="2">
    <source>
        <dbReference type="ARBA" id="ARBA00005436"/>
    </source>
</evidence>
<dbReference type="STRING" id="542762.A0A4S4EE71"/>
<feature type="transmembrane region" description="Helical" evidence="6">
    <location>
        <begin position="133"/>
        <end position="151"/>
    </location>
</feature>
<dbReference type="FunFam" id="1.10.10.1410:FF:000002">
    <property type="entry name" value="60S acidic ribosomal protein P2"/>
    <property type="match status" value="1"/>
</dbReference>
<dbReference type="GO" id="GO:0003735">
    <property type="term" value="F:structural constituent of ribosome"/>
    <property type="evidence" value="ECO:0007669"/>
    <property type="project" value="InterPro"/>
</dbReference>
<name>A0A4S4EE71_CAMSN</name>
<keyword evidence="6" id="KW-0472">Membrane</keyword>
<feature type="transmembrane region" description="Helical" evidence="6">
    <location>
        <begin position="240"/>
        <end position="261"/>
    </location>
</feature>
<accession>A0A4S4EE71</accession>
<proteinExistence type="inferred from homology"/>
<dbReference type="InterPro" id="IPR044076">
    <property type="entry name" value="Ribosomal_P2"/>
</dbReference>
<keyword evidence="8" id="KW-1185">Reference proteome</keyword>
<comment type="function">
    <text evidence="1">Plays an important role in the elongation step of protein synthesis.</text>
</comment>
<keyword evidence="6" id="KW-0812">Transmembrane</keyword>
<evidence type="ECO:0000256" key="1">
    <source>
        <dbReference type="ARBA" id="ARBA00003362"/>
    </source>
</evidence>
<evidence type="ECO:0000256" key="4">
    <source>
        <dbReference type="ARBA" id="ARBA00022980"/>
    </source>
</evidence>
<keyword evidence="4" id="KW-0689">Ribosomal protein</keyword>
<evidence type="ECO:0000256" key="6">
    <source>
        <dbReference type="SAM" id="Phobius"/>
    </source>
</evidence>
<protein>
    <submittedName>
        <fullName evidence="7">Uncharacterized protein</fullName>
    </submittedName>
</protein>
<dbReference type="Proteomes" id="UP000306102">
    <property type="component" value="Unassembled WGS sequence"/>
</dbReference>
<dbReference type="AlphaFoldDB" id="A0A4S4EE71"/>
<evidence type="ECO:0000256" key="3">
    <source>
        <dbReference type="ARBA" id="ARBA00011266"/>
    </source>
</evidence>
<dbReference type="PANTHER" id="PTHR21141">
    <property type="entry name" value="60S ACIDIC RIBOSOMAL PROTEIN FAMILY MEMBER"/>
    <property type="match status" value="1"/>
</dbReference>
<gene>
    <name evidence="7" type="ORF">TEA_017306</name>
</gene>
<comment type="similarity">
    <text evidence="2">Belongs to the eukaryotic ribosomal protein P1/P2 family.</text>
</comment>
<evidence type="ECO:0000313" key="7">
    <source>
        <dbReference type="EMBL" id="THG14056.1"/>
    </source>
</evidence>
<comment type="subunit">
    <text evidence="3">P1 and P2 exist as dimers at the large ribosomal subunit.</text>
</comment>
<reference evidence="7 8" key="1">
    <citation type="journal article" date="2018" name="Proc. Natl. Acad. Sci. U.S.A.">
        <title>Draft genome sequence of Camellia sinensis var. sinensis provides insights into the evolution of the tea genome and tea quality.</title>
        <authorList>
            <person name="Wei C."/>
            <person name="Yang H."/>
            <person name="Wang S."/>
            <person name="Zhao J."/>
            <person name="Liu C."/>
            <person name="Gao L."/>
            <person name="Xia E."/>
            <person name="Lu Y."/>
            <person name="Tai Y."/>
            <person name="She G."/>
            <person name="Sun J."/>
            <person name="Cao H."/>
            <person name="Tong W."/>
            <person name="Gao Q."/>
            <person name="Li Y."/>
            <person name="Deng W."/>
            <person name="Jiang X."/>
            <person name="Wang W."/>
            <person name="Chen Q."/>
            <person name="Zhang S."/>
            <person name="Li H."/>
            <person name="Wu J."/>
            <person name="Wang P."/>
            <person name="Li P."/>
            <person name="Shi C."/>
            <person name="Zheng F."/>
            <person name="Jian J."/>
            <person name="Huang B."/>
            <person name="Shan D."/>
            <person name="Shi M."/>
            <person name="Fang C."/>
            <person name="Yue Y."/>
            <person name="Li F."/>
            <person name="Li D."/>
            <person name="Wei S."/>
            <person name="Han B."/>
            <person name="Jiang C."/>
            <person name="Yin Y."/>
            <person name="Xia T."/>
            <person name="Zhang Z."/>
            <person name="Bennetzen J.L."/>
            <person name="Zhao S."/>
            <person name="Wan X."/>
        </authorList>
    </citation>
    <scope>NUCLEOTIDE SEQUENCE [LARGE SCALE GENOMIC DNA]</scope>
    <source>
        <strain evidence="8">cv. Shuchazao</strain>
        <tissue evidence="7">Leaf</tissue>
    </source>
</reference>
<keyword evidence="6" id="KW-1133">Transmembrane helix</keyword>
<dbReference type="InterPro" id="IPR038716">
    <property type="entry name" value="P1/P2_N_sf"/>
</dbReference>
<dbReference type="GO" id="GO:0002182">
    <property type="term" value="P:cytoplasmic translational elongation"/>
    <property type="evidence" value="ECO:0007669"/>
    <property type="project" value="InterPro"/>
</dbReference>
<evidence type="ECO:0000313" key="8">
    <source>
        <dbReference type="Proteomes" id="UP000306102"/>
    </source>
</evidence>
<dbReference type="Gene3D" id="1.10.10.1410">
    <property type="match status" value="1"/>
</dbReference>
<evidence type="ECO:0000256" key="5">
    <source>
        <dbReference type="ARBA" id="ARBA00023274"/>
    </source>
</evidence>
<dbReference type="CDD" id="cd05833">
    <property type="entry name" value="Ribosomal_P2"/>
    <property type="match status" value="1"/>
</dbReference>
<dbReference type="EMBL" id="SDRB02005559">
    <property type="protein sequence ID" value="THG14056.1"/>
    <property type="molecule type" value="Genomic_DNA"/>
</dbReference>
<organism evidence="7 8">
    <name type="scientific">Camellia sinensis var. sinensis</name>
    <name type="common">China tea</name>
    <dbReference type="NCBI Taxonomy" id="542762"/>
    <lineage>
        <taxon>Eukaryota</taxon>
        <taxon>Viridiplantae</taxon>
        <taxon>Streptophyta</taxon>
        <taxon>Embryophyta</taxon>
        <taxon>Tracheophyta</taxon>
        <taxon>Spermatophyta</taxon>
        <taxon>Magnoliopsida</taxon>
        <taxon>eudicotyledons</taxon>
        <taxon>Gunneridae</taxon>
        <taxon>Pentapetalae</taxon>
        <taxon>asterids</taxon>
        <taxon>Ericales</taxon>
        <taxon>Theaceae</taxon>
        <taxon>Camellia</taxon>
    </lineage>
</organism>
<dbReference type="PANTHER" id="PTHR21141:SF5">
    <property type="entry name" value="LARGE RIBOSOMAL SUBUNIT PROTEIN P2"/>
    <property type="match status" value="1"/>
</dbReference>
<dbReference type="Pfam" id="PF00428">
    <property type="entry name" value="Ribosomal_60s"/>
    <property type="match status" value="1"/>
</dbReference>
<dbReference type="GO" id="GO:0022625">
    <property type="term" value="C:cytosolic large ribosomal subunit"/>
    <property type="evidence" value="ECO:0007669"/>
    <property type="project" value="InterPro"/>
</dbReference>